<name>T1GE68_MEGSC</name>
<dbReference type="EMBL" id="CAQQ02103642">
    <property type="status" value="NOT_ANNOTATED_CDS"/>
    <property type="molecule type" value="Genomic_DNA"/>
</dbReference>
<organism evidence="1 2">
    <name type="scientific">Megaselia scalaris</name>
    <name type="common">Humpbacked fly</name>
    <name type="synonym">Phora scalaris</name>
    <dbReference type="NCBI Taxonomy" id="36166"/>
    <lineage>
        <taxon>Eukaryota</taxon>
        <taxon>Metazoa</taxon>
        <taxon>Ecdysozoa</taxon>
        <taxon>Arthropoda</taxon>
        <taxon>Hexapoda</taxon>
        <taxon>Insecta</taxon>
        <taxon>Pterygota</taxon>
        <taxon>Neoptera</taxon>
        <taxon>Endopterygota</taxon>
        <taxon>Diptera</taxon>
        <taxon>Brachycera</taxon>
        <taxon>Muscomorpha</taxon>
        <taxon>Platypezoidea</taxon>
        <taxon>Phoridae</taxon>
        <taxon>Megaseliini</taxon>
        <taxon>Megaselia</taxon>
    </lineage>
</organism>
<evidence type="ECO:0000313" key="1">
    <source>
        <dbReference type="EnsemblMetazoa" id="MESCA001626-PA"/>
    </source>
</evidence>
<proteinExistence type="predicted"/>
<accession>T1GE68</accession>
<reference evidence="2" key="1">
    <citation type="submission" date="2013-02" db="EMBL/GenBank/DDBJ databases">
        <authorList>
            <person name="Hughes D."/>
        </authorList>
    </citation>
    <scope>NUCLEOTIDE SEQUENCE</scope>
    <source>
        <strain>Durham</strain>
        <strain evidence="2">NC isolate 2 -- Noor lab</strain>
    </source>
</reference>
<dbReference type="AlphaFoldDB" id="T1GE68"/>
<evidence type="ECO:0000313" key="2">
    <source>
        <dbReference type="Proteomes" id="UP000015102"/>
    </source>
</evidence>
<dbReference type="EMBL" id="CAQQ02103641">
    <property type="status" value="NOT_ANNOTATED_CDS"/>
    <property type="molecule type" value="Genomic_DNA"/>
</dbReference>
<dbReference type="Proteomes" id="UP000015102">
    <property type="component" value="Unassembled WGS sequence"/>
</dbReference>
<keyword evidence="2" id="KW-1185">Reference proteome</keyword>
<reference evidence="1" key="2">
    <citation type="submission" date="2015-06" db="UniProtKB">
        <authorList>
            <consortium name="EnsemblMetazoa"/>
        </authorList>
    </citation>
    <scope>IDENTIFICATION</scope>
</reference>
<dbReference type="HOGENOM" id="CLU_2489745_0_0_1"/>
<sequence>MKPPLGSGMKGNPIHRISKMKTFIFLTFLIGLFGISEPNERQKRFFGETFGHLLNGATSAFGSVIEKVFPGSEKLSNSKPAEILSSI</sequence>
<protein>
    <submittedName>
        <fullName evidence="1">Uncharacterized protein</fullName>
    </submittedName>
</protein>
<dbReference type="EnsemblMetazoa" id="MESCA001626-RA">
    <property type="protein sequence ID" value="MESCA001626-PA"/>
    <property type="gene ID" value="MESCA001626"/>
</dbReference>